<keyword evidence="3" id="KW-1185">Reference proteome</keyword>
<organism evidence="2 3">
    <name type="scientific">Breznakia blatticola</name>
    <dbReference type="NCBI Taxonomy" id="1754012"/>
    <lineage>
        <taxon>Bacteria</taxon>
        <taxon>Bacillati</taxon>
        <taxon>Bacillota</taxon>
        <taxon>Erysipelotrichia</taxon>
        <taxon>Erysipelotrichales</taxon>
        <taxon>Erysipelotrichaceae</taxon>
        <taxon>Breznakia</taxon>
    </lineage>
</organism>
<name>A0A4R7ZG18_9FIRM</name>
<sequence length="390" mass="45538">MKNIGEVLFRHVTATCVTFIIAYVFTTYYENNIGVSKFEWFGYLALFSGIIATATYIGQYIDKAKGKALVLFIVGCIILVKFGVFFVLVPMLLIESIVFIYSIFKLNMNTVLNSDEQRQIEQGKIDKMKIVILQNRRLCAYKILIALIDTGIIFSLSRIFNSVAIVALVLLFLSYYLYIGKIQGKNIQKTAKLLDDVLTVECDAKLYCVMYRAIERNCSSIAIMYNYMCGLQWGGYVIELDRMLKAYRTYSKTFQYKTMFYSRKAFDNKVSESLYTELIALYDRVIKRSKNDKMWIYGRKILVIQRKIIKQSYREALENIHELYEYEEILPKISLINQRSLESECLYHLGKYEECTNLLEWIIEHGNTLVVVRNAQDRKQRIHENLAIEV</sequence>
<dbReference type="Proteomes" id="UP000294743">
    <property type="component" value="Unassembled WGS sequence"/>
</dbReference>
<evidence type="ECO:0000256" key="1">
    <source>
        <dbReference type="SAM" id="Phobius"/>
    </source>
</evidence>
<evidence type="ECO:0000313" key="2">
    <source>
        <dbReference type="EMBL" id="TDW16252.1"/>
    </source>
</evidence>
<feature type="transmembrane region" description="Helical" evidence="1">
    <location>
        <begin position="70"/>
        <end position="103"/>
    </location>
</feature>
<evidence type="ECO:0000313" key="3">
    <source>
        <dbReference type="Proteomes" id="UP000294743"/>
    </source>
</evidence>
<feature type="transmembrane region" description="Helical" evidence="1">
    <location>
        <begin position="159"/>
        <end position="179"/>
    </location>
</feature>
<keyword evidence="1" id="KW-0812">Transmembrane</keyword>
<proteinExistence type="predicted"/>
<gene>
    <name evidence="2" type="ORF">EDD63_12616</name>
</gene>
<keyword evidence="1" id="KW-1133">Transmembrane helix</keyword>
<dbReference type="EMBL" id="SODD01000026">
    <property type="protein sequence ID" value="TDW16252.1"/>
    <property type="molecule type" value="Genomic_DNA"/>
</dbReference>
<accession>A0A4R7ZG18</accession>
<feature type="transmembrane region" description="Helical" evidence="1">
    <location>
        <begin position="40"/>
        <end position="58"/>
    </location>
</feature>
<dbReference type="AlphaFoldDB" id="A0A4R7ZG18"/>
<keyword evidence="1" id="KW-0472">Membrane</keyword>
<feature type="transmembrane region" description="Helical" evidence="1">
    <location>
        <begin position="7"/>
        <end position="28"/>
    </location>
</feature>
<comment type="caution">
    <text evidence="2">The sequence shown here is derived from an EMBL/GenBank/DDBJ whole genome shotgun (WGS) entry which is preliminary data.</text>
</comment>
<protein>
    <submittedName>
        <fullName evidence="2">Uncharacterized protein</fullName>
    </submittedName>
</protein>
<reference evidence="2 3" key="1">
    <citation type="submission" date="2019-03" db="EMBL/GenBank/DDBJ databases">
        <title>Genomic Encyclopedia of Type Strains, Phase IV (KMG-IV): sequencing the most valuable type-strain genomes for metagenomic binning, comparative biology and taxonomic classification.</title>
        <authorList>
            <person name="Goeker M."/>
        </authorList>
    </citation>
    <scope>NUCLEOTIDE SEQUENCE [LARGE SCALE GENOMIC DNA]</scope>
    <source>
        <strain evidence="2 3">DSM 28867</strain>
    </source>
</reference>
<dbReference type="RefSeq" id="WP_134170052.1">
    <property type="nucleotide sequence ID" value="NZ_SODD01000026.1"/>
</dbReference>